<evidence type="ECO:0000259" key="3">
    <source>
        <dbReference type="SMART" id="SM00903"/>
    </source>
</evidence>
<keyword evidence="2" id="KW-0560">Oxidoreductase</keyword>
<name>A0A3M0GCG7_9ACTN</name>
<dbReference type="GO" id="GO:0010181">
    <property type="term" value="F:FMN binding"/>
    <property type="evidence" value="ECO:0007669"/>
    <property type="project" value="InterPro"/>
</dbReference>
<gene>
    <name evidence="4" type="ORF">EAX62_06120</name>
</gene>
<proteinExistence type="inferred from homology"/>
<sequence>MAHVSAPVTVITTMVDGVPFGSTVSAFASLSVNPPMVLLALDNRGALIQQVRSAGRIGVSVLSSAQADLAIRFATRGLPDRFAGVDWGIDHGLPRIEGATAWLRCDVVTFEPGGDHTVLLGTVSAAEATGVDGLTYYQRRFGSATAATSAPGMLS</sequence>
<dbReference type="SMART" id="SM00903">
    <property type="entry name" value="Flavin_Reduct"/>
    <property type="match status" value="1"/>
</dbReference>
<protein>
    <submittedName>
        <fullName evidence="4">Flavin reductase</fullName>
    </submittedName>
</protein>
<accession>A0A3M0GCG7</accession>
<reference evidence="4 5" key="1">
    <citation type="submission" date="2018-10" db="EMBL/GenBank/DDBJ databases">
        <title>Tessaracoccus antarcticuss sp. nov., isolated from sediment.</title>
        <authorList>
            <person name="Zhou L.Y."/>
            <person name="Du Z.J."/>
        </authorList>
    </citation>
    <scope>NUCLEOTIDE SEQUENCE [LARGE SCALE GENOMIC DNA]</scope>
    <source>
        <strain evidence="4 5">JDX10</strain>
    </source>
</reference>
<dbReference type="PANTHER" id="PTHR30466:SF11">
    <property type="entry name" value="FLAVIN-DEPENDENT MONOOXYGENASE, REDUCTASE SUBUNIT HSAB"/>
    <property type="match status" value="1"/>
</dbReference>
<dbReference type="Proteomes" id="UP000275256">
    <property type="component" value="Unassembled WGS sequence"/>
</dbReference>
<dbReference type="EMBL" id="REFW01000001">
    <property type="protein sequence ID" value="RMB62500.1"/>
    <property type="molecule type" value="Genomic_DNA"/>
</dbReference>
<dbReference type="InterPro" id="IPR050268">
    <property type="entry name" value="NADH-dep_flavin_reductase"/>
</dbReference>
<evidence type="ECO:0000256" key="2">
    <source>
        <dbReference type="ARBA" id="ARBA00023002"/>
    </source>
</evidence>
<dbReference type="InterPro" id="IPR002563">
    <property type="entry name" value="Flavin_Rdtase-like_dom"/>
</dbReference>
<organism evidence="4 5">
    <name type="scientific">Tessaracoccus antarcticus</name>
    <dbReference type="NCBI Taxonomy" id="2479848"/>
    <lineage>
        <taxon>Bacteria</taxon>
        <taxon>Bacillati</taxon>
        <taxon>Actinomycetota</taxon>
        <taxon>Actinomycetes</taxon>
        <taxon>Propionibacteriales</taxon>
        <taxon>Propionibacteriaceae</taxon>
        <taxon>Tessaracoccus</taxon>
    </lineage>
</organism>
<comment type="similarity">
    <text evidence="1">Belongs to the non-flavoprotein flavin reductase family.</text>
</comment>
<dbReference type="AlphaFoldDB" id="A0A3M0GCG7"/>
<feature type="domain" description="Flavin reductase like" evidence="3">
    <location>
        <begin position="1"/>
        <end position="143"/>
    </location>
</feature>
<dbReference type="GO" id="GO:0042602">
    <property type="term" value="F:riboflavin reductase (NADPH) activity"/>
    <property type="evidence" value="ECO:0007669"/>
    <property type="project" value="TreeGrafter"/>
</dbReference>
<evidence type="ECO:0000313" key="4">
    <source>
        <dbReference type="EMBL" id="RMB62500.1"/>
    </source>
</evidence>
<dbReference type="InterPro" id="IPR012349">
    <property type="entry name" value="Split_barrel_FMN-bd"/>
</dbReference>
<dbReference type="PANTHER" id="PTHR30466">
    <property type="entry name" value="FLAVIN REDUCTASE"/>
    <property type="match status" value="1"/>
</dbReference>
<comment type="caution">
    <text evidence="4">The sequence shown here is derived from an EMBL/GenBank/DDBJ whole genome shotgun (WGS) entry which is preliminary data.</text>
</comment>
<dbReference type="Pfam" id="PF01613">
    <property type="entry name" value="Flavin_Reduct"/>
    <property type="match status" value="1"/>
</dbReference>
<evidence type="ECO:0000313" key="5">
    <source>
        <dbReference type="Proteomes" id="UP000275256"/>
    </source>
</evidence>
<dbReference type="SUPFAM" id="SSF50475">
    <property type="entry name" value="FMN-binding split barrel"/>
    <property type="match status" value="1"/>
</dbReference>
<evidence type="ECO:0000256" key="1">
    <source>
        <dbReference type="ARBA" id="ARBA00008898"/>
    </source>
</evidence>
<dbReference type="OrthoDB" id="9792858at2"/>
<dbReference type="Gene3D" id="2.30.110.10">
    <property type="entry name" value="Electron Transport, Fmn-binding Protein, Chain A"/>
    <property type="match status" value="1"/>
</dbReference>
<keyword evidence="5" id="KW-1185">Reference proteome</keyword>